<reference evidence="1 2" key="1">
    <citation type="journal article" date="2019" name="Int. J. Syst. Evol. Microbiol.">
        <title>The Global Catalogue of Microorganisms (GCM) 10K type strain sequencing project: providing services to taxonomists for standard genome sequencing and annotation.</title>
        <authorList>
            <consortium name="The Broad Institute Genomics Platform"/>
            <consortium name="The Broad Institute Genome Sequencing Center for Infectious Disease"/>
            <person name="Wu L."/>
            <person name="Ma J."/>
        </authorList>
    </citation>
    <scope>NUCLEOTIDE SEQUENCE [LARGE SCALE GENOMIC DNA]</scope>
    <source>
        <strain evidence="1 2">PSRA2</strain>
    </source>
</reference>
<keyword evidence="2" id="KW-1185">Reference proteome</keyword>
<sequence>MRIGLPEDVDADEAAAIAAAVEALVREQAAALAAAGDGPENPWESGGRRWRFAGRVEGVRDRTRRVPRFAPTDPWAAAGRAERF</sequence>
<name>A0ABD5U7D8_9EURY</name>
<comment type="caution">
    <text evidence="1">The sequence shown here is derived from an EMBL/GenBank/DDBJ whole genome shotgun (WGS) entry which is preliminary data.</text>
</comment>
<evidence type="ECO:0000313" key="1">
    <source>
        <dbReference type="EMBL" id="MFC6835460.1"/>
    </source>
</evidence>
<organism evidence="1 2">
    <name type="scientific">Halomarina ordinaria</name>
    <dbReference type="NCBI Taxonomy" id="3033939"/>
    <lineage>
        <taxon>Archaea</taxon>
        <taxon>Methanobacteriati</taxon>
        <taxon>Methanobacteriota</taxon>
        <taxon>Stenosarchaea group</taxon>
        <taxon>Halobacteria</taxon>
        <taxon>Halobacteriales</taxon>
        <taxon>Natronomonadaceae</taxon>
        <taxon>Halomarina</taxon>
    </lineage>
</organism>
<dbReference type="InterPro" id="IPR058335">
    <property type="entry name" value="PccX"/>
</dbReference>
<dbReference type="Pfam" id="PF26062">
    <property type="entry name" value="DUF8022"/>
    <property type="match status" value="1"/>
</dbReference>
<dbReference type="EMBL" id="JBHSXM010000001">
    <property type="protein sequence ID" value="MFC6835460.1"/>
    <property type="molecule type" value="Genomic_DNA"/>
</dbReference>
<evidence type="ECO:0000313" key="2">
    <source>
        <dbReference type="Proteomes" id="UP001596406"/>
    </source>
</evidence>
<proteinExistence type="predicted"/>
<gene>
    <name evidence="1" type="ORF">ACFQHK_02935</name>
</gene>
<protein>
    <submittedName>
        <fullName evidence="1">Acc operon protein</fullName>
    </submittedName>
</protein>
<dbReference type="Proteomes" id="UP001596406">
    <property type="component" value="Unassembled WGS sequence"/>
</dbReference>
<dbReference type="RefSeq" id="WP_304447161.1">
    <property type="nucleotide sequence ID" value="NZ_JARRAH010000001.1"/>
</dbReference>
<dbReference type="AlphaFoldDB" id="A0ABD5U7D8"/>
<accession>A0ABD5U7D8</accession>